<keyword evidence="6" id="KW-0520">NAD</keyword>
<evidence type="ECO:0000256" key="5">
    <source>
        <dbReference type="ARBA" id="ARBA00023002"/>
    </source>
</evidence>
<dbReference type="STRING" id="1890364.A0A2P6NJB0"/>
<dbReference type="GO" id="GO:0006062">
    <property type="term" value="P:sorbitol catabolic process"/>
    <property type="evidence" value="ECO:0007669"/>
    <property type="project" value="TreeGrafter"/>
</dbReference>
<dbReference type="SUPFAM" id="SSF50129">
    <property type="entry name" value="GroES-like"/>
    <property type="match status" value="1"/>
</dbReference>
<dbReference type="GO" id="GO:0003939">
    <property type="term" value="F:L-iditol 2-dehydrogenase (NAD+) activity"/>
    <property type="evidence" value="ECO:0007669"/>
    <property type="project" value="TreeGrafter"/>
</dbReference>
<dbReference type="CDD" id="cd15841">
    <property type="entry name" value="SNARE_Qc"/>
    <property type="match status" value="1"/>
</dbReference>
<dbReference type="SUPFAM" id="SSF51735">
    <property type="entry name" value="NAD(P)-binding Rossmann-fold domains"/>
    <property type="match status" value="1"/>
</dbReference>
<keyword evidence="12" id="KW-1185">Reference proteome</keyword>
<evidence type="ECO:0000256" key="2">
    <source>
        <dbReference type="ARBA" id="ARBA00008072"/>
    </source>
</evidence>
<reference evidence="11 12" key="1">
    <citation type="journal article" date="2018" name="Genome Biol. Evol.">
        <title>Multiple Roots of Fruiting Body Formation in Amoebozoa.</title>
        <authorList>
            <person name="Hillmann F."/>
            <person name="Forbes G."/>
            <person name="Novohradska S."/>
            <person name="Ferling I."/>
            <person name="Riege K."/>
            <person name="Groth M."/>
            <person name="Westermann M."/>
            <person name="Marz M."/>
            <person name="Spaller T."/>
            <person name="Winckler T."/>
            <person name="Schaap P."/>
            <person name="Glockner G."/>
        </authorList>
    </citation>
    <scope>NUCLEOTIDE SEQUENCE [LARGE SCALE GENOMIC DNA]</scope>
    <source>
        <strain evidence="11 12">Jena</strain>
    </source>
</reference>
<dbReference type="OrthoDB" id="244190at2759"/>
<proteinExistence type="inferred from homology"/>
<dbReference type="SMART" id="SM00829">
    <property type="entry name" value="PKS_ER"/>
    <property type="match status" value="1"/>
</dbReference>
<accession>A0A2P6NJB0</accession>
<dbReference type="PROSITE" id="PS00059">
    <property type="entry name" value="ADH_ZINC"/>
    <property type="match status" value="1"/>
</dbReference>
<evidence type="ECO:0000313" key="11">
    <source>
        <dbReference type="EMBL" id="PRP84031.1"/>
    </source>
</evidence>
<dbReference type="Gene3D" id="3.90.180.10">
    <property type="entry name" value="Medium-chain alcohol dehydrogenases, catalytic domain"/>
    <property type="match status" value="1"/>
</dbReference>
<dbReference type="Pfam" id="PF00107">
    <property type="entry name" value="ADH_zinc_N"/>
    <property type="match status" value="1"/>
</dbReference>
<organism evidence="11 12">
    <name type="scientific">Planoprotostelium fungivorum</name>
    <dbReference type="NCBI Taxonomy" id="1890364"/>
    <lineage>
        <taxon>Eukaryota</taxon>
        <taxon>Amoebozoa</taxon>
        <taxon>Evosea</taxon>
        <taxon>Variosea</taxon>
        <taxon>Cavosteliida</taxon>
        <taxon>Cavosteliaceae</taxon>
        <taxon>Planoprotostelium</taxon>
    </lineage>
</organism>
<dbReference type="PROSITE" id="PS50192">
    <property type="entry name" value="T_SNARE"/>
    <property type="match status" value="1"/>
</dbReference>
<dbReference type="InterPro" id="IPR045306">
    <property type="entry name" value="SDH-like"/>
</dbReference>
<dbReference type="InterPro" id="IPR036291">
    <property type="entry name" value="NAD(P)-bd_dom_sf"/>
</dbReference>
<keyword evidence="4 7" id="KW-0862">Zinc</keyword>
<evidence type="ECO:0000256" key="3">
    <source>
        <dbReference type="ARBA" id="ARBA00022723"/>
    </source>
</evidence>
<comment type="caution">
    <text evidence="11">The sequence shown here is derived from an EMBL/GenBank/DDBJ whole genome shotgun (WGS) entry which is preliminary data.</text>
</comment>
<evidence type="ECO:0000256" key="8">
    <source>
        <dbReference type="SAM" id="Coils"/>
    </source>
</evidence>
<name>A0A2P6NJB0_9EUKA</name>
<dbReference type="FunFam" id="3.40.50.720:FF:000068">
    <property type="entry name" value="Sorbitol dehydrogenase"/>
    <property type="match status" value="1"/>
</dbReference>
<dbReference type="InterPro" id="IPR011032">
    <property type="entry name" value="GroES-like_sf"/>
</dbReference>
<evidence type="ECO:0000256" key="6">
    <source>
        <dbReference type="ARBA" id="ARBA00023027"/>
    </source>
</evidence>
<dbReference type="InterPro" id="IPR013154">
    <property type="entry name" value="ADH-like_N"/>
</dbReference>
<keyword evidence="9" id="KW-1133">Transmembrane helix</keyword>
<feature type="transmembrane region" description="Helical" evidence="9">
    <location>
        <begin position="599"/>
        <end position="617"/>
    </location>
</feature>
<dbReference type="InterPro" id="IPR002328">
    <property type="entry name" value="ADH_Zn_CS"/>
</dbReference>
<dbReference type="GO" id="GO:0008270">
    <property type="term" value="F:zinc ion binding"/>
    <property type="evidence" value="ECO:0007669"/>
    <property type="project" value="InterPro"/>
</dbReference>
<gene>
    <name evidence="11" type="ORF">PROFUN_08493</name>
</gene>
<keyword evidence="9" id="KW-0812">Transmembrane</keyword>
<comment type="cofactor">
    <cofactor evidence="1 7">
        <name>Zn(2+)</name>
        <dbReference type="ChEBI" id="CHEBI:29105"/>
    </cofactor>
</comment>
<dbReference type="AlphaFoldDB" id="A0A2P6NJB0"/>
<dbReference type="CDD" id="cd05285">
    <property type="entry name" value="sorbitol_DH"/>
    <property type="match status" value="1"/>
</dbReference>
<keyword evidence="8" id="KW-0175">Coiled coil</keyword>
<keyword evidence="5" id="KW-0560">Oxidoreductase</keyword>
<evidence type="ECO:0000313" key="12">
    <source>
        <dbReference type="Proteomes" id="UP000241769"/>
    </source>
</evidence>
<protein>
    <submittedName>
        <fullName evidence="11">Sorbitol dehydrogenase-2-like</fullName>
    </submittedName>
</protein>
<dbReference type="PANTHER" id="PTHR43161:SF9">
    <property type="entry name" value="SORBITOL DEHYDROGENASE"/>
    <property type="match status" value="1"/>
</dbReference>
<feature type="coiled-coil region" evidence="8">
    <location>
        <begin position="408"/>
        <end position="497"/>
    </location>
</feature>
<comment type="similarity">
    <text evidence="2 7">Belongs to the zinc-containing alcohol dehydrogenase family.</text>
</comment>
<evidence type="ECO:0000256" key="4">
    <source>
        <dbReference type="ARBA" id="ARBA00022833"/>
    </source>
</evidence>
<dbReference type="Gene3D" id="3.40.50.720">
    <property type="entry name" value="NAD(P)-binding Rossmann-like Domain"/>
    <property type="match status" value="1"/>
</dbReference>
<dbReference type="Pfam" id="PF08240">
    <property type="entry name" value="ADH_N"/>
    <property type="match status" value="1"/>
</dbReference>
<evidence type="ECO:0000259" key="10">
    <source>
        <dbReference type="PROSITE" id="PS50192"/>
    </source>
</evidence>
<evidence type="ECO:0000256" key="1">
    <source>
        <dbReference type="ARBA" id="ARBA00001947"/>
    </source>
</evidence>
<sequence length="621" mass="68488">MPENQAAVLRKINDLGLEPRPMPSPKPHEVLLAMKSVGICGSDVHYWVEGRIGDFVLNAPMVVGHESAGLVVEVGSDVKHLKAGDRVTIEPGVPCKKCHYCKTGRYNLCLDVEFMATPPYDGAIANYITHDSHFCYKLEDHVTYEEAAMCEPLSVGIHACARANIQIGHRVLIMGAGPIGLVNLFAAKAAGATKVTLVDLKEDRLKVAKQLGADGVILATANIQEELEKQDLGPIDVTIECSGAQAAIKTAIRATRSGGVVVLVGVGSKEVTVPLVDAAVREVDIRGVFRYANSYPKALALITSGKIDVKPLITHRYSLNEVVKAFETSRDMTDGAIKLFTRSVGAWRYPQPLGSGAIKDTGKMMNTLLGKLIYIEKKYGENKALAKKAEGRELDEFGHLRLELAGQIHQIREQLSERNELLANADNNATTARMSSSIRGAMKKANEQMGELKKIYEQDKQKGKTIKPEVELELQRKEEIIRLAEDHLKECQRLERRGKGGSFIEKKDDPLVTELPQLDDEAFNDLRSRDAMIDSKLDQVSEGVQILKEMANDMGKEILLQEDIINAVDKEVELANAELDQINSRLKKTLEGIRKGNRFVFDFILLIILLAIGGYLYNQFG</sequence>
<dbReference type="Proteomes" id="UP000241769">
    <property type="component" value="Unassembled WGS sequence"/>
</dbReference>
<dbReference type="EMBL" id="MDYQ01000070">
    <property type="protein sequence ID" value="PRP84031.1"/>
    <property type="molecule type" value="Genomic_DNA"/>
</dbReference>
<evidence type="ECO:0000256" key="9">
    <source>
        <dbReference type="SAM" id="Phobius"/>
    </source>
</evidence>
<dbReference type="InParanoid" id="A0A2P6NJB0"/>
<dbReference type="PANTHER" id="PTHR43161">
    <property type="entry name" value="SORBITOL DEHYDROGENASE"/>
    <property type="match status" value="1"/>
</dbReference>
<keyword evidence="3 7" id="KW-0479">Metal-binding</keyword>
<evidence type="ECO:0000256" key="7">
    <source>
        <dbReference type="RuleBase" id="RU361277"/>
    </source>
</evidence>
<dbReference type="InterPro" id="IPR020843">
    <property type="entry name" value="ER"/>
</dbReference>
<feature type="domain" description="T-SNARE coiled-coil homology" evidence="10">
    <location>
        <begin position="527"/>
        <end position="589"/>
    </location>
</feature>
<dbReference type="InterPro" id="IPR000727">
    <property type="entry name" value="T_SNARE_dom"/>
</dbReference>
<dbReference type="Gene3D" id="1.20.5.110">
    <property type="match status" value="1"/>
</dbReference>
<keyword evidence="9" id="KW-0472">Membrane</keyword>
<dbReference type="SUPFAM" id="SSF58038">
    <property type="entry name" value="SNARE fusion complex"/>
    <property type="match status" value="1"/>
</dbReference>
<dbReference type="InterPro" id="IPR013149">
    <property type="entry name" value="ADH-like_C"/>
</dbReference>